<evidence type="ECO:0000313" key="2">
    <source>
        <dbReference type="EMBL" id="KAF4637972.1"/>
    </source>
</evidence>
<dbReference type="InterPro" id="IPR029058">
    <property type="entry name" value="AB_hydrolase_fold"/>
</dbReference>
<evidence type="ECO:0008006" key="4">
    <source>
        <dbReference type="Google" id="ProtNLM"/>
    </source>
</evidence>
<dbReference type="AlphaFoldDB" id="A0A8H4S0H1"/>
<dbReference type="OrthoDB" id="442243at2759"/>
<organism evidence="2 3">
    <name type="scientific">Cudoniella acicularis</name>
    <dbReference type="NCBI Taxonomy" id="354080"/>
    <lineage>
        <taxon>Eukaryota</taxon>
        <taxon>Fungi</taxon>
        <taxon>Dikarya</taxon>
        <taxon>Ascomycota</taxon>
        <taxon>Pezizomycotina</taxon>
        <taxon>Leotiomycetes</taxon>
        <taxon>Helotiales</taxon>
        <taxon>Tricladiaceae</taxon>
        <taxon>Cudoniella</taxon>
    </lineage>
</organism>
<dbReference type="PANTHER" id="PTHR47842:SF1">
    <property type="entry name" value="DUF676 DOMAIN-CONTAINING PROTEIN"/>
    <property type="match status" value="1"/>
</dbReference>
<dbReference type="SUPFAM" id="SSF53474">
    <property type="entry name" value="alpha/beta-Hydrolases"/>
    <property type="match status" value="1"/>
</dbReference>
<protein>
    <recommendedName>
        <fullName evidence="4">DUF676 domain-containing protein</fullName>
    </recommendedName>
</protein>
<comment type="caution">
    <text evidence="2">The sequence shown here is derived from an EMBL/GenBank/DDBJ whole genome shotgun (WGS) entry which is preliminary data.</text>
</comment>
<proteinExistence type="predicted"/>
<gene>
    <name evidence="2" type="ORF">G7Y89_g98</name>
</gene>
<evidence type="ECO:0000313" key="3">
    <source>
        <dbReference type="Proteomes" id="UP000566819"/>
    </source>
</evidence>
<dbReference type="PANTHER" id="PTHR47842">
    <property type="entry name" value="EXPRESSED PROTEIN"/>
    <property type="match status" value="1"/>
</dbReference>
<dbReference type="Proteomes" id="UP000566819">
    <property type="component" value="Unassembled WGS sequence"/>
</dbReference>
<dbReference type="EMBL" id="JAAMPI010000004">
    <property type="protein sequence ID" value="KAF4637972.1"/>
    <property type="molecule type" value="Genomic_DNA"/>
</dbReference>
<keyword evidence="3" id="KW-1185">Reference proteome</keyword>
<reference evidence="2 3" key="1">
    <citation type="submission" date="2020-03" db="EMBL/GenBank/DDBJ databases">
        <title>Draft Genome Sequence of Cudoniella acicularis.</title>
        <authorList>
            <person name="Buettner E."/>
            <person name="Kellner H."/>
        </authorList>
    </citation>
    <scope>NUCLEOTIDE SEQUENCE [LARGE SCALE GENOMIC DNA]</scope>
    <source>
        <strain evidence="2 3">DSM 108380</strain>
    </source>
</reference>
<dbReference type="Gene3D" id="3.40.50.1820">
    <property type="entry name" value="alpha/beta hydrolase"/>
    <property type="match status" value="1"/>
</dbReference>
<sequence>MKTLLLCFVHGFKGGDDTFGSFPNDLQRLLTNALSNVTVRSLVYPKFETRGDLAQCVSRFRDWLEEKVIDLEVQNATPSPTIDPSVRTILIGHSMGGIVAADTLLSLTSDQPIESSGILGSSETHLNTLMFPYVQGVLAFDTPYLGISPGVVAHGAEEHYNAASSAITQLSGLAGGFWGAKAAASAETKEEKPRAALPAPPTSTNTTTSAWGKWSNIAIAAGSVAAVAGAGAAAFVNRDKITEGFGWASSHLEFVGCLMKGEDLRKRVNTLITLNKELHVGWANLYTRLGQQAVGENGSMVGSVIGNQRTFCNLPKSDAKAYWYEAINDAAKDETGAHTTMFYPKDNPGYHDLAESARNLIVDWTTSEWYESNNSGTVMGLD</sequence>
<evidence type="ECO:0000256" key="1">
    <source>
        <dbReference type="SAM" id="MobiDB-lite"/>
    </source>
</evidence>
<name>A0A8H4S0H1_9HELO</name>
<feature type="region of interest" description="Disordered" evidence="1">
    <location>
        <begin position="189"/>
        <end position="208"/>
    </location>
</feature>
<accession>A0A8H4S0H1</accession>